<comment type="caution">
    <text evidence="2">The sequence shown here is derived from an EMBL/GenBank/DDBJ whole genome shotgun (WGS) entry which is preliminary data.</text>
</comment>
<feature type="chain" id="PRO_5042962532" evidence="1">
    <location>
        <begin position="17"/>
        <end position="64"/>
    </location>
</feature>
<accession>A0AAN8F6W9</accession>
<dbReference type="EMBL" id="WIXE01014581">
    <property type="protein sequence ID" value="KAK5974171.1"/>
    <property type="molecule type" value="Genomic_DNA"/>
</dbReference>
<proteinExistence type="predicted"/>
<sequence>MLSLILVGIIAAMCSADNPSERVVGWNGNGSYGLAVDFFLPSPDINATVFRCLREAGFTIVFLP</sequence>
<evidence type="ECO:0000313" key="3">
    <source>
        <dbReference type="Proteomes" id="UP001331761"/>
    </source>
</evidence>
<evidence type="ECO:0000313" key="2">
    <source>
        <dbReference type="EMBL" id="KAK5974171.1"/>
    </source>
</evidence>
<protein>
    <submittedName>
        <fullName evidence="2">Uncharacterized protein</fullName>
    </submittedName>
</protein>
<name>A0AAN8F6W9_TRICO</name>
<dbReference type="AlphaFoldDB" id="A0AAN8F6W9"/>
<organism evidence="2 3">
    <name type="scientific">Trichostrongylus colubriformis</name>
    <name type="common">Black scour worm</name>
    <dbReference type="NCBI Taxonomy" id="6319"/>
    <lineage>
        <taxon>Eukaryota</taxon>
        <taxon>Metazoa</taxon>
        <taxon>Ecdysozoa</taxon>
        <taxon>Nematoda</taxon>
        <taxon>Chromadorea</taxon>
        <taxon>Rhabditida</taxon>
        <taxon>Rhabditina</taxon>
        <taxon>Rhabditomorpha</taxon>
        <taxon>Strongyloidea</taxon>
        <taxon>Trichostrongylidae</taxon>
        <taxon>Trichostrongylus</taxon>
    </lineage>
</organism>
<keyword evidence="3" id="KW-1185">Reference proteome</keyword>
<reference evidence="2 3" key="1">
    <citation type="submission" date="2019-10" db="EMBL/GenBank/DDBJ databases">
        <title>Assembly and Annotation for the nematode Trichostrongylus colubriformis.</title>
        <authorList>
            <person name="Martin J."/>
        </authorList>
    </citation>
    <scope>NUCLEOTIDE SEQUENCE [LARGE SCALE GENOMIC DNA]</scope>
    <source>
        <strain evidence="2">G859</strain>
        <tissue evidence="2">Whole worm</tissue>
    </source>
</reference>
<dbReference type="Proteomes" id="UP001331761">
    <property type="component" value="Unassembled WGS sequence"/>
</dbReference>
<evidence type="ECO:0000256" key="1">
    <source>
        <dbReference type="SAM" id="SignalP"/>
    </source>
</evidence>
<gene>
    <name evidence="2" type="ORF">GCK32_021026</name>
</gene>
<keyword evidence="1" id="KW-0732">Signal</keyword>
<feature type="signal peptide" evidence="1">
    <location>
        <begin position="1"/>
        <end position="16"/>
    </location>
</feature>